<dbReference type="OrthoDB" id="2276409at2"/>
<feature type="transmembrane region" description="Helical" evidence="7">
    <location>
        <begin position="203"/>
        <end position="222"/>
    </location>
</feature>
<keyword evidence="4 7" id="KW-0812">Transmembrane</keyword>
<dbReference type="PANTHER" id="PTHR23513">
    <property type="entry name" value="INTEGRAL MEMBRANE EFFLUX PROTEIN-RELATED"/>
    <property type="match status" value="1"/>
</dbReference>
<proteinExistence type="predicted"/>
<evidence type="ECO:0000256" key="4">
    <source>
        <dbReference type="ARBA" id="ARBA00022692"/>
    </source>
</evidence>
<dbReference type="KEGG" id="tum:CBW65_19080"/>
<evidence type="ECO:0000256" key="2">
    <source>
        <dbReference type="ARBA" id="ARBA00022448"/>
    </source>
</evidence>
<dbReference type="InterPro" id="IPR036259">
    <property type="entry name" value="MFS_trans_sf"/>
</dbReference>
<keyword evidence="5 7" id="KW-1133">Transmembrane helix</keyword>
<dbReference type="Gene3D" id="1.20.1250.20">
    <property type="entry name" value="MFS general substrate transporter like domains"/>
    <property type="match status" value="1"/>
</dbReference>
<evidence type="ECO:0000259" key="8">
    <source>
        <dbReference type="PROSITE" id="PS50850"/>
    </source>
</evidence>
<evidence type="ECO:0000256" key="3">
    <source>
        <dbReference type="ARBA" id="ARBA00022475"/>
    </source>
</evidence>
<keyword evidence="6 7" id="KW-0472">Membrane</keyword>
<feature type="domain" description="Major facilitator superfamily (MFS) profile" evidence="8">
    <location>
        <begin position="51"/>
        <end position="230"/>
    </location>
</feature>
<dbReference type="EMBL" id="CP021434">
    <property type="protein sequence ID" value="ARU62843.1"/>
    <property type="molecule type" value="Genomic_DNA"/>
</dbReference>
<dbReference type="Proteomes" id="UP000195437">
    <property type="component" value="Chromosome"/>
</dbReference>
<reference evidence="10" key="1">
    <citation type="submission" date="2017-05" db="EMBL/GenBank/DDBJ databases">
        <authorList>
            <person name="Sung H."/>
        </authorList>
    </citation>
    <scope>NUCLEOTIDE SEQUENCE [LARGE SCALE GENOMIC DNA]</scope>
    <source>
        <strain evidence="10">AR23208</strain>
    </source>
</reference>
<dbReference type="PANTHER" id="PTHR23513:SF6">
    <property type="entry name" value="MAJOR FACILITATOR SUPERFAMILY ASSOCIATED DOMAIN-CONTAINING PROTEIN"/>
    <property type="match status" value="1"/>
</dbReference>
<accession>A0A1Y0ITZ4</accession>
<dbReference type="SUPFAM" id="SSF103473">
    <property type="entry name" value="MFS general substrate transporter"/>
    <property type="match status" value="1"/>
</dbReference>
<evidence type="ECO:0000256" key="5">
    <source>
        <dbReference type="ARBA" id="ARBA00022989"/>
    </source>
</evidence>
<feature type="transmembrane region" description="Helical" evidence="7">
    <location>
        <begin position="86"/>
        <end position="105"/>
    </location>
</feature>
<organism evidence="9 10">
    <name type="scientific">Tumebacillus avium</name>
    <dbReference type="NCBI Taxonomy" id="1903704"/>
    <lineage>
        <taxon>Bacteria</taxon>
        <taxon>Bacillati</taxon>
        <taxon>Bacillota</taxon>
        <taxon>Bacilli</taxon>
        <taxon>Bacillales</taxon>
        <taxon>Alicyclobacillaceae</taxon>
        <taxon>Tumebacillus</taxon>
    </lineage>
</organism>
<feature type="transmembrane region" description="Helical" evidence="7">
    <location>
        <begin position="53"/>
        <end position="74"/>
    </location>
</feature>
<dbReference type="GO" id="GO:0022857">
    <property type="term" value="F:transmembrane transporter activity"/>
    <property type="evidence" value="ECO:0007669"/>
    <property type="project" value="InterPro"/>
</dbReference>
<dbReference type="GO" id="GO:0005886">
    <property type="term" value="C:plasma membrane"/>
    <property type="evidence" value="ECO:0007669"/>
    <property type="project" value="UniProtKB-SubCell"/>
</dbReference>
<dbReference type="AlphaFoldDB" id="A0A1Y0ITZ4"/>
<name>A0A1Y0ITZ4_9BACL</name>
<dbReference type="InterPro" id="IPR010290">
    <property type="entry name" value="TM_effector"/>
</dbReference>
<sequence length="230" mass="24839">MLIDVLAYAVSILTIFFIRASFSRERKSAASNGMFAGIKEGLRYVWNMKTLRMIALFSMLVNLVGPGMDIALIYRANQELHLSAAWAGYIMAGLSGGMFAGSLLLARAKQRIDTKNLLAAVTALQVIPPFLFALVGTPAVLVLGQVLTGCLIIVWNVTSTTLRQSTVPDELQGRCASVFRIIAWVTIPLGSAIAGAVSEVWGSPVFFLIAGAVLVLVGLSFWRTRRSLAF</sequence>
<keyword evidence="2" id="KW-0813">Transport</keyword>
<feature type="transmembrane region" description="Helical" evidence="7">
    <location>
        <begin position="117"/>
        <end position="134"/>
    </location>
</feature>
<dbReference type="CDD" id="cd06173">
    <property type="entry name" value="MFS_MefA_like"/>
    <property type="match status" value="1"/>
</dbReference>
<evidence type="ECO:0000313" key="9">
    <source>
        <dbReference type="EMBL" id="ARU62843.1"/>
    </source>
</evidence>
<keyword evidence="10" id="KW-1185">Reference proteome</keyword>
<evidence type="ECO:0000256" key="7">
    <source>
        <dbReference type="SAM" id="Phobius"/>
    </source>
</evidence>
<feature type="transmembrane region" description="Helical" evidence="7">
    <location>
        <begin position="6"/>
        <end position="22"/>
    </location>
</feature>
<dbReference type="PROSITE" id="PS50850">
    <property type="entry name" value="MFS"/>
    <property type="match status" value="1"/>
</dbReference>
<evidence type="ECO:0000313" key="10">
    <source>
        <dbReference type="Proteomes" id="UP000195437"/>
    </source>
</evidence>
<keyword evidence="3" id="KW-1003">Cell membrane</keyword>
<evidence type="ECO:0000256" key="1">
    <source>
        <dbReference type="ARBA" id="ARBA00004651"/>
    </source>
</evidence>
<dbReference type="InterPro" id="IPR020846">
    <property type="entry name" value="MFS_dom"/>
</dbReference>
<dbReference type="Pfam" id="PF05977">
    <property type="entry name" value="MFS_3"/>
    <property type="match status" value="1"/>
</dbReference>
<feature type="transmembrane region" description="Helical" evidence="7">
    <location>
        <begin position="140"/>
        <end position="157"/>
    </location>
</feature>
<feature type="transmembrane region" description="Helical" evidence="7">
    <location>
        <begin position="178"/>
        <end position="197"/>
    </location>
</feature>
<evidence type="ECO:0000256" key="6">
    <source>
        <dbReference type="ARBA" id="ARBA00023136"/>
    </source>
</evidence>
<comment type="subcellular location">
    <subcellularLocation>
        <location evidence="1">Cell membrane</location>
        <topology evidence="1">Multi-pass membrane protein</topology>
    </subcellularLocation>
</comment>
<gene>
    <name evidence="9" type="ORF">CBW65_19080</name>
</gene>
<protein>
    <recommendedName>
        <fullName evidence="8">Major facilitator superfamily (MFS) profile domain-containing protein</fullName>
    </recommendedName>
</protein>